<protein>
    <recommendedName>
        <fullName evidence="8">Reverse transcriptase zinc-binding domain-containing protein</fullName>
    </recommendedName>
</protein>
<keyword evidence="2" id="KW-0472">Membrane</keyword>
<dbReference type="PANTHER" id="PTHR12815:SF40">
    <property type="entry name" value="OUTER ENVELOPE PROTEIN 36, CHLOROPLASTIC-RELATED"/>
    <property type="match status" value="1"/>
</dbReference>
<evidence type="ECO:0000313" key="6">
    <source>
        <dbReference type="EMBL" id="KAL0912063.1"/>
    </source>
</evidence>
<dbReference type="InterPro" id="IPR039910">
    <property type="entry name" value="D15-like"/>
</dbReference>
<dbReference type="Proteomes" id="UP001552299">
    <property type="component" value="Unassembled WGS sequence"/>
</dbReference>
<reference evidence="6 7" key="1">
    <citation type="journal article" date="2024" name="Plant Biotechnol. J.">
        <title>Dendrobium thyrsiflorum genome and its molecular insights into genes involved in important horticultural traits.</title>
        <authorList>
            <person name="Chen B."/>
            <person name="Wang J.Y."/>
            <person name="Zheng P.J."/>
            <person name="Li K.L."/>
            <person name="Liang Y.M."/>
            <person name="Chen X.F."/>
            <person name="Zhang C."/>
            <person name="Zhao X."/>
            <person name="He X."/>
            <person name="Zhang G.Q."/>
            <person name="Liu Z.J."/>
            <person name="Xu Q."/>
        </authorList>
    </citation>
    <scope>NUCLEOTIDE SEQUENCE [LARGE SCALE GENOMIC DNA]</scope>
    <source>
        <strain evidence="6">GZMU011</strain>
    </source>
</reference>
<proteinExistence type="predicted"/>
<dbReference type="SUPFAM" id="SSF56219">
    <property type="entry name" value="DNase I-like"/>
    <property type="match status" value="1"/>
</dbReference>
<evidence type="ECO:0008006" key="8">
    <source>
        <dbReference type="Google" id="ProtNLM"/>
    </source>
</evidence>
<evidence type="ECO:0000259" key="5">
    <source>
        <dbReference type="Pfam" id="PF13966"/>
    </source>
</evidence>
<evidence type="ECO:0000256" key="3">
    <source>
        <dbReference type="ARBA" id="ARBA00024013"/>
    </source>
</evidence>
<keyword evidence="1" id="KW-1002">Plastid outer membrane</keyword>
<sequence>MLGHDKASYLKNKELGKIQVEGADGRGASALNVHMDVQESYGPWILVNHNRSKRFLPSKSAKVRIGSGLQSNAQTLMGKTDNQGVDKSRKDVLGELKVVEDGEVIVEDGLVDNCDADLLNFPSKIEGERDIMVDNSKFSNINVANKFEALGVLVEDANLEQSVVHSVEVVSSDCENTGKERSEELGGVEGIAKDCSSFSVGKGPAFIPDPHINHAYFFDNLDQVKIKSKENIDVNASDFRNSPVKVEPPKFKLQKELKSLGVETKIDSLDKFEFKQIMGDNWDFFIYPSNGLSGGILTCWRSDLVSFSVVQASSQVVVGVLNCGLEGVWLIATVYENSDCFKKEMVWRCLEIFSNSKLPFVVGGDFNYILSQEEKKGGKKFVLKQGAHDMLAFMRNNDFHEVQVVGPKFTWCNNKNGLGRILERLDRCIINAIALMKPNKMVVKHLARVASDHCPILVKIFSNKFQKTKELRFEDVWLSYRASWFIVQYSWKKAKVGDVAEVLNKKLRRALKALFFWSKAKHGDLLKQKEDLKKEILELQEEEANGESFSDRSLLLLRTKVINLNSTLGRLNTWWNQRAKIRWLKEGNSNSKFFHSFASARQNFNGISGVFDSNDIFVEAHSLIPSRVLYVIEKMCRDFIWCKADGSKGLHYMAWSVLYRPKNRGGRGLHSIVDKCGPLRAKLAWNFIINPDSLLHKSLAAKYGSVIWENLSKSNVSTAWKLLRNGARLLRPFLRWKISSGSSVNELNEDLVWSRFKKLKLRPRVEFFWWKLRLNAIPSNYFLMQRKLAETSACPRGCCYVEDLDHVLVKCSKIKTSLKYLADWGCYLPEYKDFSDCINSLNVVASTNPIIGNLYCSVVFLCWKSRSKLAHGGSDDSVSYIAANAFSMAVASFQSNLILENWDANQLCKLSKSYWRPPSPSWVKANVDATVNINNKAGIGVVFRDCKGRFLFAFGHSLLHWDIAQVEVLSVLAIGDHNNVNTEINAATLVSAHSFANTRLFDEKFLMGAQKSIHAGKAKIDFNVDLTHKLCGALLVPSLRNSSSPFSQIVGRVSIKHPDIFGGSEKLDLLWDKGLQDSNVVVAIRRPRPEWLSQQSFIIQVTVILQKLSDKALLLLLTHAMLCAQHSITPEIAVHGMPVNRLSQMGSGGINISRFSTGVDLTEPPSIKWSTKTNIRFEHVSLINDDGRPINLDHDGFPVTCSGTSHDNMVVLKQESQYAIADDNKFSRLNFQIEQGLPLLSKWLIFNRFKFVASKGVRVGPALLVTSLTGASIVGDMAPHQAFSIGGYGSIRGYGEGAVGP</sequence>
<name>A0ABD0UH20_DENTH</name>
<keyword evidence="7" id="KW-1185">Reference proteome</keyword>
<dbReference type="EMBL" id="JANQDX010000014">
    <property type="protein sequence ID" value="KAL0912063.1"/>
    <property type="molecule type" value="Genomic_DNA"/>
</dbReference>
<comment type="subcellular location">
    <subcellularLocation>
        <location evidence="3">Plastid</location>
        <location evidence="3">Chloroplast outer membrane</location>
    </subcellularLocation>
</comment>
<evidence type="ECO:0000256" key="2">
    <source>
        <dbReference type="ARBA" id="ARBA00023136"/>
    </source>
</evidence>
<dbReference type="InterPro" id="IPR026960">
    <property type="entry name" value="RVT-Znf"/>
</dbReference>
<evidence type="ECO:0000259" key="4">
    <source>
        <dbReference type="Pfam" id="PF01103"/>
    </source>
</evidence>
<dbReference type="Pfam" id="PF13966">
    <property type="entry name" value="zf-RVT"/>
    <property type="match status" value="1"/>
</dbReference>
<dbReference type="Gene3D" id="2.40.160.50">
    <property type="entry name" value="membrane protein fhac: a member of the omp85/tpsb transporter family"/>
    <property type="match status" value="1"/>
</dbReference>
<evidence type="ECO:0000313" key="7">
    <source>
        <dbReference type="Proteomes" id="UP001552299"/>
    </source>
</evidence>
<dbReference type="InterPro" id="IPR000184">
    <property type="entry name" value="Bac_surfAg_D15"/>
</dbReference>
<dbReference type="InterPro" id="IPR036691">
    <property type="entry name" value="Endo/exonu/phosph_ase_sf"/>
</dbReference>
<comment type="caution">
    <text evidence="6">The sequence shown here is derived from an EMBL/GenBank/DDBJ whole genome shotgun (WGS) entry which is preliminary data.</text>
</comment>
<dbReference type="GO" id="GO:0009707">
    <property type="term" value="C:chloroplast outer membrane"/>
    <property type="evidence" value="ECO:0007669"/>
    <property type="project" value="UniProtKB-SubCell"/>
</dbReference>
<dbReference type="Gene3D" id="3.60.10.10">
    <property type="entry name" value="Endonuclease/exonuclease/phosphatase"/>
    <property type="match status" value="1"/>
</dbReference>
<dbReference type="PANTHER" id="PTHR12815">
    <property type="entry name" value="SORTING AND ASSEMBLY MACHINERY SAMM50 PROTEIN FAMILY MEMBER"/>
    <property type="match status" value="1"/>
</dbReference>
<feature type="domain" description="Bacterial surface antigen (D15)" evidence="4">
    <location>
        <begin position="1150"/>
        <end position="1301"/>
    </location>
</feature>
<accession>A0ABD0UH20</accession>
<keyword evidence="1" id="KW-0934">Plastid</keyword>
<feature type="domain" description="Reverse transcriptase zinc-binding" evidence="5">
    <location>
        <begin position="747"/>
        <end position="814"/>
    </location>
</feature>
<evidence type="ECO:0000256" key="1">
    <source>
        <dbReference type="ARBA" id="ARBA00022805"/>
    </source>
</evidence>
<gene>
    <name evidence="6" type="ORF">M5K25_018008</name>
</gene>
<dbReference type="Pfam" id="PF01103">
    <property type="entry name" value="Omp85"/>
    <property type="match status" value="1"/>
</dbReference>
<organism evidence="6 7">
    <name type="scientific">Dendrobium thyrsiflorum</name>
    <name type="common">Pinecone-like raceme dendrobium</name>
    <name type="synonym">Orchid</name>
    <dbReference type="NCBI Taxonomy" id="117978"/>
    <lineage>
        <taxon>Eukaryota</taxon>
        <taxon>Viridiplantae</taxon>
        <taxon>Streptophyta</taxon>
        <taxon>Embryophyta</taxon>
        <taxon>Tracheophyta</taxon>
        <taxon>Spermatophyta</taxon>
        <taxon>Magnoliopsida</taxon>
        <taxon>Liliopsida</taxon>
        <taxon>Asparagales</taxon>
        <taxon>Orchidaceae</taxon>
        <taxon>Epidendroideae</taxon>
        <taxon>Malaxideae</taxon>
        <taxon>Dendrobiinae</taxon>
        <taxon>Dendrobium</taxon>
    </lineage>
</organism>